<gene>
    <name evidence="2" type="ORF">BacF7301_25725</name>
</gene>
<evidence type="ECO:0000313" key="2">
    <source>
        <dbReference type="EMBL" id="QIU92636.1"/>
    </source>
</evidence>
<organism evidence="2 3">
    <name type="scientific">Bacteroides faecium</name>
    <dbReference type="NCBI Taxonomy" id="2715212"/>
    <lineage>
        <taxon>Bacteria</taxon>
        <taxon>Pseudomonadati</taxon>
        <taxon>Bacteroidota</taxon>
        <taxon>Bacteroidia</taxon>
        <taxon>Bacteroidales</taxon>
        <taxon>Bacteroidaceae</taxon>
        <taxon>Bacteroides</taxon>
    </lineage>
</organism>
<name>A0A6H0KGV2_9BACE</name>
<proteinExistence type="predicted"/>
<evidence type="ECO:0000313" key="3">
    <source>
        <dbReference type="Proteomes" id="UP000501780"/>
    </source>
</evidence>
<dbReference type="Proteomes" id="UP000501780">
    <property type="component" value="Chromosome"/>
</dbReference>
<dbReference type="EMBL" id="CP050831">
    <property type="protein sequence ID" value="QIU92636.1"/>
    <property type="molecule type" value="Genomic_DNA"/>
</dbReference>
<dbReference type="KEGG" id="bfc:BacF7301_25725"/>
<sequence>MNIEEFREYRLSFKGVHEKMPFPNVPDKYSRDVRKHSASCVFVSLLFLPTFVSSLQS</sequence>
<reference evidence="2 3" key="1">
    <citation type="submission" date="2020-03" db="EMBL/GenBank/DDBJ databases">
        <title>Genomic analysis of Bacteroides faecium CBA7301.</title>
        <authorList>
            <person name="Kim J."/>
            <person name="Roh S.W."/>
        </authorList>
    </citation>
    <scope>NUCLEOTIDE SEQUENCE [LARGE SCALE GENOMIC DNA]</scope>
    <source>
        <strain evidence="2 3">CBA7301</strain>
    </source>
</reference>
<keyword evidence="3" id="KW-1185">Reference proteome</keyword>
<dbReference type="AlphaFoldDB" id="A0A6H0KGV2"/>
<accession>A0A6H0KGV2</accession>
<keyword evidence="1" id="KW-0472">Membrane</keyword>
<keyword evidence="1" id="KW-1133">Transmembrane helix</keyword>
<evidence type="ECO:0000256" key="1">
    <source>
        <dbReference type="SAM" id="Phobius"/>
    </source>
</evidence>
<protein>
    <submittedName>
        <fullName evidence="2">Uncharacterized protein</fullName>
    </submittedName>
</protein>
<feature type="transmembrane region" description="Helical" evidence="1">
    <location>
        <begin position="38"/>
        <end position="55"/>
    </location>
</feature>
<keyword evidence="1" id="KW-0812">Transmembrane</keyword>